<dbReference type="EMBL" id="BAAARJ010000007">
    <property type="protein sequence ID" value="GAA2611184.1"/>
    <property type="molecule type" value="Genomic_DNA"/>
</dbReference>
<keyword evidence="1" id="KW-1133">Transmembrane helix</keyword>
<name>A0ABN3Q0Z2_9ACTN</name>
<protein>
    <submittedName>
        <fullName evidence="2">Uncharacterized protein</fullName>
    </submittedName>
</protein>
<evidence type="ECO:0000313" key="3">
    <source>
        <dbReference type="Proteomes" id="UP001501447"/>
    </source>
</evidence>
<evidence type="ECO:0000256" key="1">
    <source>
        <dbReference type="SAM" id="Phobius"/>
    </source>
</evidence>
<keyword evidence="3" id="KW-1185">Reference proteome</keyword>
<comment type="caution">
    <text evidence="2">The sequence shown here is derived from an EMBL/GenBank/DDBJ whole genome shotgun (WGS) entry which is preliminary data.</text>
</comment>
<dbReference type="Proteomes" id="UP001501447">
    <property type="component" value="Unassembled WGS sequence"/>
</dbReference>
<accession>A0ABN3Q0Z2</accession>
<proteinExistence type="predicted"/>
<keyword evidence="1" id="KW-0472">Membrane</keyword>
<evidence type="ECO:0000313" key="2">
    <source>
        <dbReference type="EMBL" id="GAA2611184.1"/>
    </source>
</evidence>
<gene>
    <name evidence="2" type="ORF">GCM10009863_25980</name>
</gene>
<keyword evidence="1" id="KW-0812">Transmembrane</keyword>
<sequence>MSFLSSVPSRSVAIRRGGRVARTLASRPALGFSLCLGLGFGLGFVLGLGFALGFVLGLGFALGPGSGPVAGLGLGLGLGRGLLGARESDG</sequence>
<feature type="transmembrane region" description="Helical" evidence="1">
    <location>
        <begin position="29"/>
        <end position="62"/>
    </location>
</feature>
<reference evidence="2 3" key="1">
    <citation type="journal article" date="2019" name="Int. J. Syst. Evol. Microbiol.">
        <title>The Global Catalogue of Microorganisms (GCM) 10K type strain sequencing project: providing services to taxonomists for standard genome sequencing and annotation.</title>
        <authorList>
            <consortium name="The Broad Institute Genomics Platform"/>
            <consortium name="The Broad Institute Genome Sequencing Center for Infectious Disease"/>
            <person name="Wu L."/>
            <person name="Ma J."/>
        </authorList>
    </citation>
    <scope>NUCLEOTIDE SEQUENCE [LARGE SCALE GENOMIC DNA]</scope>
    <source>
        <strain evidence="2 3">JCM 16373</strain>
    </source>
</reference>
<organism evidence="2 3">
    <name type="scientific">Streptomyces axinellae</name>
    <dbReference type="NCBI Taxonomy" id="552788"/>
    <lineage>
        <taxon>Bacteria</taxon>
        <taxon>Bacillati</taxon>
        <taxon>Actinomycetota</taxon>
        <taxon>Actinomycetes</taxon>
        <taxon>Kitasatosporales</taxon>
        <taxon>Streptomycetaceae</taxon>
        <taxon>Streptomyces</taxon>
    </lineage>
</organism>